<dbReference type="AlphaFoldDB" id="A0A1I4ZNV9"/>
<dbReference type="CDD" id="cd16282">
    <property type="entry name" value="metallo-hydrolase-like_MBL-fold"/>
    <property type="match status" value="1"/>
</dbReference>
<evidence type="ECO:0000256" key="1">
    <source>
        <dbReference type="ARBA" id="ARBA00005250"/>
    </source>
</evidence>
<dbReference type="Gene3D" id="3.60.15.10">
    <property type="entry name" value="Ribonuclease Z/Hydroxyacylglutathione hydrolase-like"/>
    <property type="match status" value="1"/>
</dbReference>
<sequence length="343" mass="36499">MFEILVSLCLVGQPDLCQARLVPTDAPDCATALARAAKVAPEWGAGFTAGPPECVPRRASTLAFSEIAPGVYVHRGQVADVAPENLGDVANIGFVIGRDSVAVIDSGGSRAIGEEVYLAVRAVTPKPISHIILTHMHPDHVFGASVLAEADAEIIGHRKLAQALNARAETYEASFARLIGPGFSASRAPLAITPVADSTVIDLGARALVLVPWETAHSESDLTVFDGETATLFAGDLLFDEHSPALDGSLLGWLRVLDAMGTPPPARVVPGHGGPVMGWPEGGEALRRYLETLRDETRIAVADGLRLSEAVETVGQDEADNWHLFDLFHRRNVTAAFTELEWE</sequence>
<dbReference type="STRING" id="1005928.SAMN04487859_1043"/>
<dbReference type="Proteomes" id="UP000198599">
    <property type="component" value="Unassembled WGS sequence"/>
</dbReference>
<dbReference type="NCBIfam" id="TIGR04559">
    <property type="entry name" value="SoxH_rel_PQQ_2"/>
    <property type="match status" value="1"/>
</dbReference>
<comment type="similarity">
    <text evidence="1">Belongs to the metallo-beta-lactamase superfamily. Class-B beta-lactamase family.</text>
</comment>
<dbReference type="InterPro" id="IPR036866">
    <property type="entry name" value="RibonucZ/Hydroxyglut_hydro"/>
</dbReference>
<dbReference type="GO" id="GO:0016787">
    <property type="term" value="F:hydrolase activity"/>
    <property type="evidence" value="ECO:0007669"/>
    <property type="project" value="UniProtKB-KW"/>
</dbReference>
<name>A0A1I4ZNV9_9RHOB</name>
<feature type="domain" description="Metallo-beta-lactamase" evidence="2">
    <location>
        <begin position="89"/>
        <end position="272"/>
    </location>
</feature>
<dbReference type="EMBL" id="FOVP01000004">
    <property type="protein sequence ID" value="SFN51955.1"/>
    <property type="molecule type" value="Genomic_DNA"/>
</dbReference>
<proteinExistence type="inferred from homology"/>
<dbReference type="InterPro" id="IPR050855">
    <property type="entry name" value="NDM-1-like"/>
</dbReference>
<accession>A0A1I4ZNV9</accession>
<dbReference type="SMART" id="SM00849">
    <property type="entry name" value="Lactamase_B"/>
    <property type="match status" value="1"/>
</dbReference>
<keyword evidence="3" id="KW-0378">Hydrolase</keyword>
<evidence type="ECO:0000313" key="4">
    <source>
        <dbReference type="Proteomes" id="UP000198599"/>
    </source>
</evidence>
<organism evidence="3 4">
    <name type="scientific">Roseovarius lutimaris</name>
    <dbReference type="NCBI Taxonomy" id="1005928"/>
    <lineage>
        <taxon>Bacteria</taxon>
        <taxon>Pseudomonadati</taxon>
        <taxon>Pseudomonadota</taxon>
        <taxon>Alphaproteobacteria</taxon>
        <taxon>Rhodobacterales</taxon>
        <taxon>Roseobacteraceae</taxon>
        <taxon>Roseovarius</taxon>
    </lineage>
</organism>
<dbReference type="OrthoDB" id="420651at2"/>
<evidence type="ECO:0000259" key="2">
    <source>
        <dbReference type="SMART" id="SM00849"/>
    </source>
</evidence>
<dbReference type="PANTHER" id="PTHR42951">
    <property type="entry name" value="METALLO-BETA-LACTAMASE DOMAIN-CONTAINING"/>
    <property type="match status" value="1"/>
</dbReference>
<reference evidence="4" key="1">
    <citation type="submission" date="2016-10" db="EMBL/GenBank/DDBJ databases">
        <authorList>
            <person name="Varghese N."/>
            <person name="Submissions S."/>
        </authorList>
    </citation>
    <scope>NUCLEOTIDE SEQUENCE [LARGE SCALE GENOMIC DNA]</scope>
    <source>
        <strain evidence="4">DSM 28463</strain>
    </source>
</reference>
<dbReference type="SUPFAM" id="SSF56281">
    <property type="entry name" value="Metallo-hydrolase/oxidoreductase"/>
    <property type="match status" value="1"/>
</dbReference>
<protein>
    <submittedName>
        <fullName evidence="3">Quinoprotein relay system zinc metallohydrolase 2</fullName>
    </submittedName>
</protein>
<dbReference type="InterPro" id="IPR030829">
    <property type="entry name" value="SoxH-rel_PQQ_2"/>
</dbReference>
<dbReference type="PANTHER" id="PTHR42951:SF4">
    <property type="entry name" value="ACYL-COENZYME A THIOESTERASE MBLAC2"/>
    <property type="match status" value="1"/>
</dbReference>
<evidence type="ECO:0000313" key="3">
    <source>
        <dbReference type="EMBL" id="SFN51955.1"/>
    </source>
</evidence>
<dbReference type="RefSeq" id="WP_092835136.1">
    <property type="nucleotide sequence ID" value="NZ_FOVP01000004.1"/>
</dbReference>
<gene>
    <name evidence="3" type="ORF">SAMN04487859_1043</name>
</gene>
<dbReference type="Pfam" id="PF00753">
    <property type="entry name" value="Lactamase_B"/>
    <property type="match status" value="1"/>
</dbReference>
<dbReference type="InterPro" id="IPR001279">
    <property type="entry name" value="Metallo-B-lactamas"/>
</dbReference>
<dbReference type="GO" id="GO:0017001">
    <property type="term" value="P:antibiotic catabolic process"/>
    <property type="evidence" value="ECO:0007669"/>
    <property type="project" value="UniProtKB-ARBA"/>
</dbReference>
<keyword evidence="4" id="KW-1185">Reference proteome</keyword>